<keyword evidence="3" id="KW-1185">Reference proteome</keyword>
<dbReference type="Proteomes" id="UP000422736">
    <property type="component" value="Chromosome 1"/>
</dbReference>
<organism evidence="2 3">
    <name type="scientific">Kluyveromyces marxianus</name>
    <name type="common">Yeast</name>
    <name type="synonym">Candida kefyr</name>
    <dbReference type="NCBI Taxonomy" id="4911"/>
    <lineage>
        <taxon>Eukaryota</taxon>
        <taxon>Fungi</taxon>
        <taxon>Dikarya</taxon>
        <taxon>Ascomycota</taxon>
        <taxon>Saccharomycotina</taxon>
        <taxon>Saccharomycetes</taxon>
        <taxon>Saccharomycetales</taxon>
        <taxon>Saccharomycetaceae</taxon>
        <taxon>Kluyveromyces</taxon>
    </lineage>
</organism>
<protein>
    <submittedName>
        <fullName evidence="2">Protein YPL108W</fullName>
    </submittedName>
</protein>
<feature type="compositionally biased region" description="Polar residues" evidence="1">
    <location>
        <begin position="37"/>
        <end position="50"/>
    </location>
</feature>
<evidence type="ECO:0000313" key="2">
    <source>
        <dbReference type="EMBL" id="QGN13387.1"/>
    </source>
</evidence>
<dbReference type="EMBL" id="CP015054">
    <property type="protein sequence ID" value="QGN13387.1"/>
    <property type="molecule type" value="Genomic_DNA"/>
</dbReference>
<feature type="region of interest" description="Disordered" evidence="1">
    <location>
        <begin position="36"/>
        <end position="60"/>
    </location>
</feature>
<evidence type="ECO:0000256" key="1">
    <source>
        <dbReference type="SAM" id="MobiDB-lite"/>
    </source>
</evidence>
<evidence type="ECO:0000313" key="3">
    <source>
        <dbReference type="Proteomes" id="UP000422736"/>
    </source>
</evidence>
<sequence length="198" mass="22926">MLRRMSDLIGEFSSFQISPLSSKISEGTCPTEAKVNAHSNSEIDSSTQYNPGRRNHEPTKPITIDNATGEVLVRKTTGKAKVRKGQSAEEYQEQLRQYFIEEQGPTKTEEGHLVINDFEKLMKGDNLNFTLKQDRQRMISYAEKFYYNRDYLDCLKVSETLLTAFEPFNKKNKMLRELEELKYMIEKSKSKVVDHPSK</sequence>
<reference evidence="2 3" key="1">
    <citation type="submission" date="2016-03" db="EMBL/GenBank/DDBJ databases">
        <title>How can Kluyveromyces marxianus grow so fast - potential evolutionary course in Saccharomyces Complex revealed by comparative genomics.</title>
        <authorList>
            <person name="Mo W."/>
            <person name="Lu W."/>
            <person name="Yang X."/>
            <person name="Qi J."/>
            <person name="Lv H."/>
        </authorList>
    </citation>
    <scope>NUCLEOTIDE SEQUENCE [LARGE SCALE GENOMIC DNA]</scope>
    <source>
        <strain evidence="2 3">FIM1</strain>
    </source>
</reference>
<proteinExistence type="predicted"/>
<accession>A0ABX6EQU2</accession>
<name>A0ABX6EQU2_KLUMA</name>
<reference evidence="2 3" key="2">
    <citation type="submission" date="2019-11" db="EMBL/GenBank/DDBJ databases">
        <authorList>
            <person name="Lu H."/>
        </authorList>
    </citation>
    <scope>NUCLEOTIDE SEQUENCE [LARGE SCALE GENOMIC DNA]</scope>
    <source>
        <strain evidence="2 3">FIM1</strain>
    </source>
</reference>
<gene>
    <name evidence="2" type="ORF">FIM1_24</name>
</gene>